<sequence>MSAKPLAGLRVIELARILAGPWAGQTLADLGAEVIKVEAPEGDDTRQWGPPFIDRDGTPVAAYFHAANRGKRSVVADFRTAEGQAKVKALLADADIVIENFKVGGLKKYGLDYDSLRAEFPRLIYCSITGFGQDGPYAHRAGYDYIIQGMSGLMSITGPAEGEPHRVGVAVTDLFTGVYSTTAVLAAVIERSRTGLGAHVDMSLLDCAVSVMANQAMNYLATGTPPGRTGNWHPNLVPYQVFECSDGHIIIATGNDGQYQRLCRALGLEALITDPRFLANADRVQHRAELSEALTAATRSWSKAGLLKACEDHGIPAGPINTMDEVFADPQIIARGMQLDLGAHPGVRSPFVFNGERSVADRPAPVLGEADRKGASPLCAQARIHPPGYLKSKEARFT</sequence>
<dbReference type="InterPro" id="IPR044855">
    <property type="entry name" value="CoA-Trfase_III_dom3_sf"/>
</dbReference>
<dbReference type="Proteomes" id="UP001208938">
    <property type="component" value="Unassembled WGS sequence"/>
</dbReference>
<evidence type="ECO:0000313" key="3">
    <source>
        <dbReference type="Proteomes" id="UP001208938"/>
    </source>
</evidence>
<dbReference type="InterPro" id="IPR023606">
    <property type="entry name" value="CoA-Trfase_III_dom_1_sf"/>
</dbReference>
<dbReference type="Pfam" id="PF02515">
    <property type="entry name" value="CoA_transf_3"/>
    <property type="match status" value="1"/>
</dbReference>
<evidence type="ECO:0000313" key="2">
    <source>
        <dbReference type="EMBL" id="MCW1931132.1"/>
    </source>
</evidence>
<gene>
    <name evidence="2" type="ORF">OKW52_02315</name>
</gene>
<dbReference type="GO" id="GO:0016740">
    <property type="term" value="F:transferase activity"/>
    <property type="evidence" value="ECO:0007669"/>
    <property type="project" value="UniProtKB-KW"/>
</dbReference>
<organism evidence="2 3">
    <name type="scientific">Pararhodobacter zhoushanensis</name>
    <dbReference type="NCBI Taxonomy" id="2479545"/>
    <lineage>
        <taxon>Bacteria</taxon>
        <taxon>Pseudomonadati</taxon>
        <taxon>Pseudomonadota</taxon>
        <taxon>Alphaproteobacteria</taxon>
        <taxon>Rhodobacterales</taxon>
        <taxon>Paracoccaceae</taxon>
        <taxon>Pararhodobacter</taxon>
    </lineage>
</organism>
<dbReference type="InterPro" id="IPR050483">
    <property type="entry name" value="CoA-transferase_III_domain"/>
</dbReference>
<dbReference type="PANTHER" id="PTHR48207">
    <property type="entry name" value="SUCCINATE--HYDROXYMETHYLGLUTARATE COA-TRANSFERASE"/>
    <property type="match status" value="1"/>
</dbReference>
<keyword evidence="3" id="KW-1185">Reference proteome</keyword>
<dbReference type="EMBL" id="JAPDFL010000001">
    <property type="protein sequence ID" value="MCW1931132.1"/>
    <property type="molecule type" value="Genomic_DNA"/>
</dbReference>
<dbReference type="SUPFAM" id="SSF89796">
    <property type="entry name" value="CoA-transferase family III (CaiB/BaiF)"/>
    <property type="match status" value="1"/>
</dbReference>
<dbReference type="Gene3D" id="3.40.50.10540">
    <property type="entry name" value="Crotonobetainyl-coa:carnitine coa-transferase, domain 1"/>
    <property type="match status" value="1"/>
</dbReference>
<accession>A0ABT3GUB7</accession>
<proteinExistence type="predicted"/>
<dbReference type="Gene3D" id="3.30.1540.10">
    <property type="entry name" value="formyl-coa transferase, domain 3"/>
    <property type="match status" value="1"/>
</dbReference>
<keyword evidence="1 2" id="KW-0808">Transferase</keyword>
<evidence type="ECO:0000256" key="1">
    <source>
        <dbReference type="ARBA" id="ARBA00022679"/>
    </source>
</evidence>
<dbReference type="PANTHER" id="PTHR48207:SF3">
    <property type="entry name" value="SUCCINATE--HYDROXYMETHYLGLUTARATE COA-TRANSFERASE"/>
    <property type="match status" value="1"/>
</dbReference>
<name>A0ABT3GUB7_9RHOB</name>
<comment type="caution">
    <text evidence="2">The sequence shown here is derived from an EMBL/GenBank/DDBJ whole genome shotgun (WGS) entry which is preliminary data.</text>
</comment>
<dbReference type="RefSeq" id="WP_264504282.1">
    <property type="nucleotide sequence ID" value="NZ_JAPDFL010000001.1"/>
</dbReference>
<reference evidence="2 3" key="1">
    <citation type="submission" date="2022-10" db="EMBL/GenBank/DDBJ databases">
        <title>Pararhodobacter sp. nov., isolated from marine algae.</title>
        <authorList>
            <person name="Choi B.J."/>
            <person name="Kim J.M."/>
            <person name="Lee J.K."/>
            <person name="Choi D.G."/>
            <person name="Jeon C.O."/>
        </authorList>
    </citation>
    <scope>NUCLEOTIDE SEQUENCE [LARGE SCALE GENOMIC DNA]</scope>
    <source>
        <strain evidence="2 3">ZQ420</strain>
    </source>
</reference>
<protein>
    <submittedName>
        <fullName evidence="2">CoA transferase</fullName>
    </submittedName>
</protein>
<dbReference type="InterPro" id="IPR003673">
    <property type="entry name" value="CoA-Trfase_fam_III"/>
</dbReference>